<feature type="region of interest" description="Disordered" evidence="1">
    <location>
        <begin position="225"/>
        <end position="288"/>
    </location>
</feature>
<dbReference type="Proteomes" id="UP000286045">
    <property type="component" value="Unassembled WGS sequence"/>
</dbReference>
<comment type="caution">
    <text evidence="2">The sequence shown here is derived from an EMBL/GenBank/DDBJ whole genome shotgun (WGS) entry which is preliminary data.</text>
</comment>
<proteinExistence type="predicted"/>
<dbReference type="AlphaFoldDB" id="A0A439CXA0"/>
<evidence type="ECO:0008006" key="4">
    <source>
        <dbReference type="Google" id="ProtNLM"/>
    </source>
</evidence>
<gene>
    <name evidence="2" type="ORF">EKO27_g8443</name>
</gene>
<evidence type="ECO:0000313" key="3">
    <source>
        <dbReference type="Proteomes" id="UP000286045"/>
    </source>
</evidence>
<evidence type="ECO:0000256" key="1">
    <source>
        <dbReference type="SAM" id="MobiDB-lite"/>
    </source>
</evidence>
<accession>A0A439CXA0</accession>
<feature type="region of interest" description="Disordered" evidence="1">
    <location>
        <begin position="87"/>
        <end position="106"/>
    </location>
</feature>
<evidence type="ECO:0000313" key="2">
    <source>
        <dbReference type="EMBL" id="RWA06667.1"/>
    </source>
</evidence>
<feature type="compositionally biased region" description="Low complexity" evidence="1">
    <location>
        <begin position="236"/>
        <end position="253"/>
    </location>
</feature>
<reference evidence="2 3" key="1">
    <citation type="submission" date="2018-12" db="EMBL/GenBank/DDBJ databases">
        <title>Draft genome sequence of Xylaria grammica IHI A82.</title>
        <authorList>
            <person name="Buettner E."/>
            <person name="Kellner H."/>
        </authorList>
    </citation>
    <scope>NUCLEOTIDE SEQUENCE [LARGE SCALE GENOMIC DNA]</scope>
    <source>
        <strain evidence="2 3">IHI A82</strain>
    </source>
</reference>
<name>A0A439CXA0_9PEZI</name>
<dbReference type="EMBL" id="RYZI01000318">
    <property type="protein sequence ID" value="RWA06667.1"/>
    <property type="molecule type" value="Genomic_DNA"/>
</dbReference>
<keyword evidence="3" id="KW-1185">Reference proteome</keyword>
<feature type="region of interest" description="Disordered" evidence="1">
    <location>
        <begin position="173"/>
        <end position="204"/>
    </location>
</feature>
<protein>
    <recommendedName>
        <fullName evidence="4">Only prolin and serin are matching in the corresponding protein</fullName>
    </recommendedName>
</protein>
<organism evidence="2 3">
    <name type="scientific">Xylaria grammica</name>
    <dbReference type="NCBI Taxonomy" id="363999"/>
    <lineage>
        <taxon>Eukaryota</taxon>
        <taxon>Fungi</taxon>
        <taxon>Dikarya</taxon>
        <taxon>Ascomycota</taxon>
        <taxon>Pezizomycotina</taxon>
        <taxon>Sordariomycetes</taxon>
        <taxon>Xylariomycetidae</taxon>
        <taxon>Xylariales</taxon>
        <taxon>Xylariaceae</taxon>
        <taxon>Xylaria</taxon>
    </lineage>
</organism>
<sequence>MSPGLRPLRLPLLVERRRKQEEAAAVSIITSCETTDGDHSSYHQIRQHPFAVPDTTSSGMTSPVTPTFSARGHLRYSSSMSSFDLALPPSCEDLPSSPTQQTPSKRILDDVEEEEPFEYDRFNHYVRDARLAYDDESEPIDLYDCLCDEPCIHRDADIMRTTTNFYTRGRELESDCLSDGDSPTSQRSSRTKQRNGSLPPFTGLSHRIGSRFTFARWKSPRKLSAVSSPVSDMGSGRRSTSRAPSSRSSSLSRSNRHLPDRSNEPPLPPTPALSFFESSDSITLPGPLDMEEADSVLSTIQRERTQATTPLLPPMMTSNFVDHVVSQPSPLQSPTIASPLDFEEPQSPLILSPPLSTKPSISSFRQMMASGELSDLAPDSWSDRLGHANFTILPMPYRPAVATLSSLRELRADWETARVNYTKHLVRTGEHYGLTSKTYGYTEEKWAEIDRLWRSLHDEMVDAVVASGEASGCEKFDETIITTVPIMDGEGKFPERGDEDIVGPMVRELTMTSPTGTERRRPSFWRNLTDRVGLRK</sequence>